<organism evidence="1 2">
    <name type="scientific">Klebsiella phage vB_Kpn_K13PH07C1L</name>
    <dbReference type="NCBI Taxonomy" id="3071649"/>
    <lineage>
        <taxon>Viruses</taxon>
        <taxon>Duplodnaviria</taxon>
        <taxon>Heunggongvirae</taxon>
        <taxon>Uroviricota</taxon>
        <taxon>Caudoviricetes</taxon>
        <taxon>Autographivirales</taxon>
        <taxon>Autosignataviridae</taxon>
        <taxon>Molineuxvirinae</taxon>
        <taxon>Gansuvirus</taxon>
        <taxon>Gansuvirus K13PH07C1L</taxon>
    </lineage>
</organism>
<gene>
    <name evidence="1" type="ORF">K13PH07C1L_LOCUS39</name>
</gene>
<evidence type="ECO:0000313" key="2">
    <source>
        <dbReference type="Proteomes" id="UP001497543"/>
    </source>
</evidence>
<keyword evidence="2" id="KW-1185">Reference proteome</keyword>
<name>A0AAV1MGB3_9CAUD</name>
<accession>A0AAV1MGB3</accession>
<dbReference type="EMBL" id="OY978857">
    <property type="protein sequence ID" value="CAK6597333.1"/>
    <property type="molecule type" value="Genomic_DNA"/>
</dbReference>
<dbReference type="Proteomes" id="UP001497543">
    <property type="component" value="Chromosome"/>
</dbReference>
<protein>
    <submittedName>
        <fullName evidence="1">Uncharacterized protein</fullName>
    </submittedName>
</protein>
<sequence>MYEVHPTGITARNIGGHPQFYIKLLGCLVIDVNCMAPGEVIILHIERK</sequence>
<reference evidence="1 2" key="1">
    <citation type="submission" date="2023-10" db="EMBL/GenBank/DDBJ databases">
        <authorList>
            <person name="Robby Concha-Eloko"/>
            <person name="Pilar Barberan- Martinez"/>
            <person name="Rafael Sanjuan"/>
            <person name="Pilar Domingo-Calap"/>
        </authorList>
    </citation>
    <scope>NUCLEOTIDE SEQUENCE [LARGE SCALE GENOMIC DNA]</scope>
</reference>
<evidence type="ECO:0000313" key="1">
    <source>
        <dbReference type="EMBL" id="CAK6597333.1"/>
    </source>
</evidence>
<proteinExistence type="predicted"/>